<dbReference type="SUPFAM" id="SSF46785">
    <property type="entry name" value="Winged helix' DNA-binding domain"/>
    <property type="match status" value="1"/>
</dbReference>
<keyword evidence="3" id="KW-0804">Transcription</keyword>
<dbReference type="InterPro" id="IPR000524">
    <property type="entry name" value="Tscrpt_reg_HTH_GntR"/>
</dbReference>
<evidence type="ECO:0000256" key="2">
    <source>
        <dbReference type="ARBA" id="ARBA00023125"/>
    </source>
</evidence>
<evidence type="ECO:0000259" key="4">
    <source>
        <dbReference type="PROSITE" id="PS50949"/>
    </source>
</evidence>
<organism evidence="5 6">
    <name type="scientific">Bosea massiliensis</name>
    <dbReference type="NCBI Taxonomy" id="151419"/>
    <lineage>
        <taxon>Bacteria</taxon>
        <taxon>Pseudomonadati</taxon>
        <taxon>Pseudomonadota</taxon>
        <taxon>Alphaproteobacteria</taxon>
        <taxon>Hyphomicrobiales</taxon>
        <taxon>Boseaceae</taxon>
        <taxon>Bosea</taxon>
    </lineage>
</organism>
<protein>
    <submittedName>
        <fullName evidence="5">Transcriptional regulator NanR</fullName>
    </submittedName>
</protein>
<evidence type="ECO:0000256" key="1">
    <source>
        <dbReference type="ARBA" id="ARBA00023015"/>
    </source>
</evidence>
<dbReference type="Pfam" id="PF07729">
    <property type="entry name" value="FCD"/>
    <property type="match status" value="1"/>
</dbReference>
<accession>A0ABW0P0U4</accession>
<dbReference type="EMBL" id="JBHSLU010000040">
    <property type="protein sequence ID" value="MFC5506361.1"/>
    <property type="molecule type" value="Genomic_DNA"/>
</dbReference>
<dbReference type="InterPro" id="IPR036388">
    <property type="entry name" value="WH-like_DNA-bd_sf"/>
</dbReference>
<proteinExistence type="predicted"/>
<name>A0ABW0P0U4_9HYPH</name>
<dbReference type="InterPro" id="IPR011711">
    <property type="entry name" value="GntR_C"/>
</dbReference>
<dbReference type="Gene3D" id="1.20.120.530">
    <property type="entry name" value="GntR ligand-binding domain-like"/>
    <property type="match status" value="1"/>
</dbReference>
<keyword evidence="2" id="KW-0238">DNA-binding</keyword>
<dbReference type="Pfam" id="PF00392">
    <property type="entry name" value="GntR"/>
    <property type="match status" value="1"/>
</dbReference>
<dbReference type="PANTHER" id="PTHR43537">
    <property type="entry name" value="TRANSCRIPTIONAL REGULATOR, GNTR FAMILY"/>
    <property type="match status" value="1"/>
</dbReference>
<dbReference type="RefSeq" id="WP_082734981.1">
    <property type="nucleotide sequence ID" value="NZ_JBHSLU010000040.1"/>
</dbReference>
<dbReference type="PANTHER" id="PTHR43537:SF5">
    <property type="entry name" value="UXU OPERON TRANSCRIPTIONAL REGULATOR"/>
    <property type="match status" value="1"/>
</dbReference>
<dbReference type="InterPro" id="IPR008920">
    <property type="entry name" value="TF_FadR/GntR_C"/>
</dbReference>
<dbReference type="PROSITE" id="PS50949">
    <property type="entry name" value="HTH_GNTR"/>
    <property type="match status" value="1"/>
</dbReference>
<dbReference type="SUPFAM" id="SSF48008">
    <property type="entry name" value="GntR ligand-binding domain-like"/>
    <property type="match status" value="1"/>
</dbReference>
<evidence type="ECO:0000256" key="3">
    <source>
        <dbReference type="ARBA" id="ARBA00023163"/>
    </source>
</evidence>
<dbReference type="InterPro" id="IPR036390">
    <property type="entry name" value="WH_DNA-bd_sf"/>
</dbReference>
<keyword evidence="6" id="KW-1185">Reference proteome</keyword>
<dbReference type="NCBIfam" id="NF003011">
    <property type="entry name" value="PRK03837.1"/>
    <property type="match status" value="1"/>
</dbReference>
<dbReference type="CDD" id="cd07377">
    <property type="entry name" value="WHTH_GntR"/>
    <property type="match status" value="1"/>
</dbReference>
<feature type="domain" description="HTH gntR-type" evidence="4">
    <location>
        <begin position="9"/>
        <end position="77"/>
    </location>
</feature>
<reference evidence="6" key="1">
    <citation type="journal article" date="2019" name="Int. J. Syst. Evol. Microbiol.">
        <title>The Global Catalogue of Microorganisms (GCM) 10K type strain sequencing project: providing services to taxonomists for standard genome sequencing and annotation.</title>
        <authorList>
            <consortium name="The Broad Institute Genomics Platform"/>
            <consortium name="The Broad Institute Genome Sequencing Center for Infectious Disease"/>
            <person name="Wu L."/>
            <person name="Ma J."/>
        </authorList>
    </citation>
    <scope>NUCLEOTIDE SEQUENCE [LARGE SCALE GENOMIC DNA]</scope>
    <source>
        <strain evidence="6">CCUG 43117</strain>
    </source>
</reference>
<dbReference type="Gene3D" id="1.10.10.10">
    <property type="entry name" value="Winged helix-like DNA-binding domain superfamily/Winged helix DNA-binding domain"/>
    <property type="match status" value="1"/>
</dbReference>
<sequence>MTTEPIPRRKLHQEVLDRLIARIRAGEFPPGAQLPSERELMDAYGVGRPSIREALQQLERSGIIGISHGERARVLLPTAEGVVAQLTEPARFLLSVDPDALEHLKEARILLEAGVARLAAQRADAAGLALLRQRLDEHRAAGLDDFLSRDIAFHRQIAVMSGNPVFPAAVEAMLTLLGASHVTLVRAPGAERLTLEEHARICEAIADHDPDAAGRAMSDHLARADARYHGIMEG</sequence>
<evidence type="ECO:0000313" key="6">
    <source>
        <dbReference type="Proteomes" id="UP001596060"/>
    </source>
</evidence>
<dbReference type="SMART" id="SM00895">
    <property type="entry name" value="FCD"/>
    <property type="match status" value="1"/>
</dbReference>
<comment type="caution">
    <text evidence="5">The sequence shown here is derived from an EMBL/GenBank/DDBJ whole genome shotgun (WGS) entry which is preliminary data.</text>
</comment>
<gene>
    <name evidence="5" type="primary">nanR</name>
    <name evidence="5" type="ORF">ACFPN9_13950</name>
</gene>
<dbReference type="Proteomes" id="UP001596060">
    <property type="component" value="Unassembled WGS sequence"/>
</dbReference>
<dbReference type="PRINTS" id="PR00035">
    <property type="entry name" value="HTHGNTR"/>
</dbReference>
<keyword evidence="1" id="KW-0805">Transcription regulation</keyword>
<evidence type="ECO:0000313" key="5">
    <source>
        <dbReference type="EMBL" id="MFC5506361.1"/>
    </source>
</evidence>
<dbReference type="SMART" id="SM00345">
    <property type="entry name" value="HTH_GNTR"/>
    <property type="match status" value="1"/>
</dbReference>